<dbReference type="HOGENOM" id="CLU_2492821_0_0_7"/>
<reference evidence="2" key="1">
    <citation type="submission" date="2012-06" db="EMBL/GenBank/DDBJ databases">
        <title>Complete sequence of chromosome of Desulfomonile tiedjei DSM 6799.</title>
        <authorList>
            <person name="Lucas S."/>
            <person name="Copeland A."/>
            <person name="Lapidus A."/>
            <person name="Glavina del Rio T."/>
            <person name="Dalin E."/>
            <person name="Tice H."/>
            <person name="Bruce D."/>
            <person name="Goodwin L."/>
            <person name="Pitluck S."/>
            <person name="Peters L."/>
            <person name="Ovchinnikova G."/>
            <person name="Zeytun A."/>
            <person name="Lu M."/>
            <person name="Kyrpides N."/>
            <person name="Mavromatis K."/>
            <person name="Ivanova N."/>
            <person name="Brettin T."/>
            <person name="Detter J.C."/>
            <person name="Han C."/>
            <person name="Larimer F."/>
            <person name="Land M."/>
            <person name="Hauser L."/>
            <person name="Markowitz V."/>
            <person name="Cheng J.-F."/>
            <person name="Hugenholtz P."/>
            <person name="Woyke T."/>
            <person name="Wu D."/>
            <person name="Spring S."/>
            <person name="Schroeder M."/>
            <person name="Brambilla E."/>
            <person name="Klenk H.-P."/>
            <person name="Eisen J.A."/>
        </authorList>
    </citation>
    <scope>NUCLEOTIDE SEQUENCE [LARGE SCALE GENOMIC DNA]</scope>
    <source>
        <strain evidence="2">ATCC 49306 / DSM 6799 / DCB-1</strain>
    </source>
</reference>
<evidence type="ECO:0000313" key="2">
    <source>
        <dbReference type="Proteomes" id="UP000006055"/>
    </source>
</evidence>
<accession>I4C6K1</accession>
<proteinExistence type="predicted"/>
<dbReference type="EMBL" id="CP003360">
    <property type="protein sequence ID" value="AFM25192.1"/>
    <property type="molecule type" value="Genomic_DNA"/>
</dbReference>
<protein>
    <submittedName>
        <fullName evidence="1">Uncharacterized protein</fullName>
    </submittedName>
</protein>
<dbReference type="AlphaFoldDB" id="I4C6K1"/>
<keyword evidence="2" id="KW-1185">Reference proteome</keyword>
<evidence type="ECO:0000313" key="1">
    <source>
        <dbReference type="EMBL" id="AFM25192.1"/>
    </source>
</evidence>
<dbReference type="Proteomes" id="UP000006055">
    <property type="component" value="Chromosome"/>
</dbReference>
<gene>
    <name evidence="1" type="ordered locus">Desti_2512</name>
</gene>
<name>I4C6K1_DESTA</name>
<organism evidence="1 2">
    <name type="scientific">Desulfomonile tiedjei (strain ATCC 49306 / DSM 6799 / DCB-1)</name>
    <dbReference type="NCBI Taxonomy" id="706587"/>
    <lineage>
        <taxon>Bacteria</taxon>
        <taxon>Pseudomonadati</taxon>
        <taxon>Thermodesulfobacteriota</taxon>
        <taxon>Desulfomonilia</taxon>
        <taxon>Desulfomonilales</taxon>
        <taxon>Desulfomonilaceae</taxon>
        <taxon>Desulfomonile</taxon>
    </lineage>
</organism>
<dbReference type="RefSeq" id="WP_014810334.1">
    <property type="nucleotide sequence ID" value="NC_018025.1"/>
</dbReference>
<dbReference type="KEGG" id="dti:Desti_2512"/>
<sequence length="86" mass="9063">MSKIVVVIALGCLILTATPGAAWWNPPVVVPFDSVVAPAPIGLPPLLCAPIHQGPWDGVRIWSPGPFVDGYGFMPHPHLPPPLMAP</sequence>